<evidence type="ECO:0000256" key="1">
    <source>
        <dbReference type="ARBA" id="ARBA00023125"/>
    </source>
</evidence>
<dbReference type="GO" id="GO:0003677">
    <property type="term" value="F:DNA binding"/>
    <property type="evidence" value="ECO:0007669"/>
    <property type="project" value="UniProtKB-KW"/>
</dbReference>
<comment type="caution">
    <text evidence="3">The sequence shown here is derived from an EMBL/GenBank/DDBJ whole genome shotgun (WGS) entry which is preliminary data.</text>
</comment>
<dbReference type="InterPro" id="IPR000551">
    <property type="entry name" value="MerR-type_HTH_dom"/>
</dbReference>
<sequence>MKDRATGRRHWRIGELAEATGLTVRTLHHYEHIGLLAPAPRTEGRQRRYDARDVRRLYRIRALRDLGLSLADIRSMLDDRRAALVDVLRAHRARVDAELERLGRLQTLLDHACTQADRDLDPEDVIATIEAMSRVMRHGSARRNGPASKDAEARWRELGAALQACMKAGEAPSAPRPRALAREALARIVEFSGGDRATMEALAHLRRLEFPKDLAGWSPALMRYLDQAMASLPKTRRAPAGRPSQEEP</sequence>
<feature type="domain" description="HTH merR-type" evidence="2">
    <location>
        <begin position="10"/>
        <end position="79"/>
    </location>
</feature>
<dbReference type="Proteomes" id="UP000563426">
    <property type="component" value="Unassembled WGS sequence"/>
</dbReference>
<dbReference type="CDD" id="cd01106">
    <property type="entry name" value="HTH_TipAL-Mta"/>
    <property type="match status" value="1"/>
</dbReference>
<dbReference type="InterPro" id="IPR047057">
    <property type="entry name" value="MerR_fam"/>
</dbReference>
<evidence type="ECO:0000259" key="2">
    <source>
        <dbReference type="PROSITE" id="PS50937"/>
    </source>
</evidence>
<protein>
    <submittedName>
        <fullName evidence="3">MerR family transcriptional regulator</fullName>
    </submittedName>
</protein>
<evidence type="ECO:0000313" key="3">
    <source>
        <dbReference type="EMBL" id="NOK32777.1"/>
    </source>
</evidence>
<dbReference type="PROSITE" id="PS00552">
    <property type="entry name" value="HTH_MERR_1"/>
    <property type="match status" value="1"/>
</dbReference>
<evidence type="ECO:0000313" key="4">
    <source>
        <dbReference type="Proteomes" id="UP000563426"/>
    </source>
</evidence>
<proteinExistence type="predicted"/>
<dbReference type="PANTHER" id="PTHR30204">
    <property type="entry name" value="REDOX-CYCLING DRUG-SENSING TRANSCRIPTIONAL ACTIVATOR SOXR"/>
    <property type="match status" value="1"/>
</dbReference>
<gene>
    <name evidence="3" type="ORF">HMI49_06140</name>
</gene>
<dbReference type="GO" id="GO:0003700">
    <property type="term" value="F:DNA-binding transcription factor activity"/>
    <property type="evidence" value="ECO:0007669"/>
    <property type="project" value="InterPro"/>
</dbReference>
<keyword evidence="4" id="KW-1185">Reference proteome</keyword>
<dbReference type="Gene3D" id="1.10.1660.10">
    <property type="match status" value="1"/>
</dbReference>
<keyword evidence="1" id="KW-0238">DNA-binding</keyword>
<dbReference type="AlphaFoldDB" id="A0A7Y4KFE2"/>
<name>A0A7Y4KFE2_9BACT</name>
<reference evidence="3 4" key="1">
    <citation type="submission" date="2020-05" db="EMBL/GenBank/DDBJ databases">
        <authorList>
            <person name="Whitworth D."/>
        </authorList>
    </citation>
    <scope>NUCLEOTIDE SEQUENCE [LARGE SCALE GENOMIC DNA]</scope>
    <source>
        <strain evidence="3 4">AB043B</strain>
    </source>
</reference>
<dbReference type="PANTHER" id="PTHR30204:SF90">
    <property type="entry name" value="HTH-TYPE TRANSCRIPTIONAL ACTIVATOR MTA"/>
    <property type="match status" value="1"/>
</dbReference>
<accession>A0A7Y4KFE2</accession>
<dbReference type="Pfam" id="PF13411">
    <property type="entry name" value="MerR_1"/>
    <property type="match status" value="1"/>
</dbReference>
<dbReference type="PRINTS" id="PR00040">
    <property type="entry name" value="HTHMERR"/>
</dbReference>
<dbReference type="EMBL" id="JABFJV010000021">
    <property type="protein sequence ID" value="NOK32777.1"/>
    <property type="molecule type" value="Genomic_DNA"/>
</dbReference>
<dbReference type="RefSeq" id="WP_171433349.1">
    <property type="nucleotide sequence ID" value="NZ_JABFJV010000021.1"/>
</dbReference>
<dbReference type="PROSITE" id="PS50937">
    <property type="entry name" value="HTH_MERR_2"/>
    <property type="match status" value="1"/>
</dbReference>
<dbReference type="SUPFAM" id="SSF46955">
    <property type="entry name" value="Putative DNA-binding domain"/>
    <property type="match status" value="1"/>
</dbReference>
<dbReference type="SMART" id="SM00422">
    <property type="entry name" value="HTH_MERR"/>
    <property type="match status" value="1"/>
</dbReference>
<organism evidence="3 4">
    <name type="scientific">Corallococcus exercitus</name>
    <dbReference type="NCBI Taxonomy" id="2316736"/>
    <lineage>
        <taxon>Bacteria</taxon>
        <taxon>Pseudomonadati</taxon>
        <taxon>Myxococcota</taxon>
        <taxon>Myxococcia</taxon>
        <taxon>Myxococcales</taxon>
        <taxon>Cystobacterineae</taxon>
        <taxon>Myxococcaceae</taxon>
        <taxon>Corallococcus</taxon>
    </lineage>
</organism>
<dbReference type="InterPro" id="IPR009061">
    <property type="entry name" value="DNA-bd_dom_put_sf"/>
</dbReference>